<dbReference type="InterPro" id="IPR005302">
    <property type="entry name" value="MoCF_Sase_C"/>
</dbReference>
<evidence type="ECO:0000259" key="2">
    <source>
        <dbReference type="PROSITE" id="PS51340"/>
    </source>
</evidence>
<protein>
    <recommendedName>
        <fullName evidence="2">MOSC domain-containing protein</fullName>
    </recommendedName>
</protein>
<dbReference type="Proteomes" id="UP001530377">
    <property type="component" value="Unassembled WGS sequence"/>
</dbReference>
<keyword evidence="4" id="KW-1185">Reference proteome</keyword>
<dbReference type="InterPro" id="IPR052716">
    <property type="entry name" value="MOSC_domain"/>
</dbReference>
<dbReference type="PANTHER" id="PTHR36930:SF1">
    <property type="entry name" value="MOSC DOMAIN-CONTAINING PROTEIN"/>
    <property type="match status" value="1"/>
</dbReference>
<keyword evidence="1" id="KW-0472">Membrane</keyword>
<keyword evidence="1" id="KW-0812">Transmembrane</keyword>
<evidence type="ECO:0000313" key="3">
    <source>
        <dbReference type="EMBL" id="KAL3827309.1"/>
    </source>
</evidence>
<comment type="caution">
    <text evidence="3">The sequence shown here is derived from an EMBL/GenBank/DDBJ whole genome shotgun (WGS) entry which is preliminary data.</text>
</comment>
<feature type="domain" description="MOSC" evidence="2">
    <location>
        <begin position="15"/>
        <end position="161"/>
    </location>
</feature>
<dbReference type="Pfam" id="PF03473">
    <property type="entry name" value="MOSC"/>
    <property type="match status" value="1"/>
</dbReference>
<evidence type="ECO:0000256" key="1">
    <source>
        <dbReference type="SAM" id="Phobius"/>
    </source>
</evidence>
<feature type="transmembrane region" description="Helical" evidence="1">
    <location>
        <begin position="247"/>
        <end position="269"/>
    </location>
</feature>
<dbReference type="PANTHER" id="PTHR36930">
    <property type="entry name" value="METAL-SULFUR CLUSTER BIOSYNTHESIS PROTEINS YUAD-RELATED"/>
    <property type="match status" value="1"/>
</dbReference>
<dbReference type="InterPro" id="IPR011037">
    <property type="entry name" value="Pyrv_Knase-like_insert_dom_sf"/>
</dbReference>
<reference evidence="3 4" key="1">
    <citation type="submission" date="2024-10" db="EMBL/GenBank/DDBJ databases">
        <title>Updated reference genomes for cyclostephanoid diatoms.</title>
        <authorList>
            <person name="Roberts W.R."/>
            <person name="Alverson A.J."/>
        </authorList>
    </citation>
    <scope>NUCLEOTIDE SEQUENCE [LARGE SCALE GENOMIC DNA]</scope>
    <source>
        <strain evidence="3 4">AJA228-03</strain>
    </source>
</reference>
<dbReference type="SUPFAM" id="SSF50800">
    <property type="entry name" value="PK beta-barrel domain-like"/>
    <property type="match status" value="1"/>
</dbReference>
<dbReference type="Gene3D" id="2.40.33.20">
    <property type="entry name" value="PK beta-barrel domain-like"/>
    <property type="match status" value="1"/>
</dbReference>
<organism evidence="3 4">
    <name type="scientific">Cyclostephanos tholiformis</name>
    <dbReference type="NCBI Taxonomy" id="382380"/>
    <lineage>
        <taxon>Eukaryota</taxon>
        <taxon>Sar</taxon>
        <taxon>Stramenopiles</taxon>
        <taxon>Ochrophyta</taxon>
        <taxon>Bacillariophyta</taxon>
        <taxon>Coscinodiscophyceae</taxon>
        <taxon>Thalassiosirophycidae</taxon>
        <taxon>Stephanodiscales</taxon>
        <taxon>Stephanodiscaceae</taxon>
        <taxon>Cyclostephanos</taxon>
    </lineage>
</organism>
<dbReference type="PROSITE" id="PS51340">
    <property type="entry name" value="MOSC"/>
    <property type="match status" value="1"/>
</dbReference>
<accession>A0ABD3SRU1</accession>
<proteinExistence type="predicted"/>
<dbReference type="AlphaFoldDB" id="A0ABD3SRU1"/>
<name>A0ABD3SRU1_9STRA</name>
<keyword evidence="1" id="KW-1133">Transmembrane helix</keyword>
<evidence type="ECO:0000313" key="4">
    <source>
        <dbReference type="Proteomes" id="UP001530377"/>
    </source>
</evidence>
<gene>
    <name evidence="3" type="ORF">ACHAXA_005055</name>
</gene>
<sequence>MSIIESIYISPESAAPMESRTTVEVIPGVGISGDRYALGNGTYSARFLDEPGRQLTMVSADAIENAMERHSMMPLSSMGDLRRNLVIRGIGANEMNDMVGREVMVGSEVRLFVHRRTVPCKKSEAQCERPGLVNNLWDDCGVNCEVLTHGTIRVGDTVRTLTTTVDDNRRLRRADPGHKPPAFFVRPSDRTAEQARGMIIPPRVAAWMCLIDPGGFVRVERGYNSVGQRFWSTRAYRAGMFARALRAPLMIAILAILVAVVLQVKIIWIR</sequence>
<dbReference type="EMBL" id="JALLPB020000005">
    <property type="protein sequence ID" value="KAL3827309.1"/>
    <property type="molecule type" value="Genomic_DNA"/>
</dbReference>